<feature type="compositionally biased region" description="Low complexity" evidence="12">
    <location>
        <begin position="1011"/>
        <end position="1055"/>
    </location>
</feature>
<evidence type="ECO:0000256" key="11">
    <source>
        <dbReference type="PROSITE-ProRule" id="PRU00104"/>
    </source>
</evidence>
<feature type="region of interest" description="Disordered" evidence="12">
    <location>
        <begin position="1809"/>
        <end position="1847"/>
    </location>
</feature>
<feature type="compositionally biased region" description="Low complexity" evidence="12">
    <location>
        <begin position="230"/>
        <end position="239"/>
    </location>
</feature>
<dbReference type="GO" id="GO:0006511">
    <property type="term" value="P:ubiquitin-dependent protein catabolic process"/>
    <property type="evidence" value="ECO:0007669"/>
    <property type="project" value="TreeGrafter"/>
</dbReference>
<comment type="similarity">
    <text evidence="10">Belongs to the UPL family. TOM1/PTR1 subfamily.</text>
</comment>
<evidence type="ECO:0000256" key="4">
    <source>
        <dbReference type="ARBA" id="ARBA00012485"/>
    </source>
</evidence>
<feature type="compositionally biased region" description="Low complexity" evidence="12">
    <location>
        <begin position="1441"/>
        <end position="1452"/>
    </location>
</feature>
<feature type="compositionally biased region" description="Basic and acidic residues" evidence="12">
    <location>
        <begin position="1057"/>
        <end position="1068"/>
    </location>
</feature>
<keyword evidence="9" id="KW-0539">Nucleus</keyword>
<feature type="compositionally biased region" description="Acidic residues" evidence="12">
    <location>
        <begin position="1453"/>
        <end position="1462"/>
    </location>
</feature>
<dbReference type="PROSITE" id="PS50237">
    <property type="entry name" value="HECT"/>
    <property type="match status" value="1"/>
</dbReference>
<feature type="compositionally biased region" description="Low complexity" evidence="12">
    <location>
        <begin position="3060"/>
        <end position="3086"/>
    </location>
</feature>
<feature type="compositionally biased region" description="Low complexity" evidence="12">
    <location>
        <begin position="756"/>
        <end position="775"/>
    </location>
</feature>
<evidence type="ECO:0000259" key="14">
    <source>
        <dbReference type="PROSITE" id="PS50237"/>
    </source>
</evidence>
<name>A0A2G8SJY6_9APHY</name>
<feature type="region of interest" description="Disordered" evidence="12">
    <location>
        <begin position="205"/>
        <end position="239"/>
    </location>
</feature>
<feature type="compositionally biased region" description="Acidic residues" evidence="12">
    <location>
        <begin position="2290"/>
        <end position="2305"/>
    </location>
</feature>
<dbReference type="PANTHER" id="PTHR11254">
    <property type="entry name" value="HECT DOMAIN UBIQUITIN-PROTEIN LIGASE"/>
    <property type="match status" value="1"/>
</dbReference>
<dbReference type="GO" id="GO:0061630">
    <property type="term" value="F:ubiquitin protein ligase activity"/>
    <property type="evidence" value="ECO:0007669"/>
    <property type="project" value="UniProtKB-EC"/>
</dbReference>
<feature type="compositionally biased region" description="Basic and acidic residues" evidence="12">
    <location>
        <begin position="2134"/>
        <end position="2147"/>
    </location>
</feature>
<dbReference type="Pfam" id="PF06012">
    <property type="entry name" value="DUF908"/>
    <property type="match status" value="1"/>
</dbReference>
<feature type="region of interest" description="Disordered" evidence="12">
    <location>
        <begin position="2380"/>
        <end position="2410"/>
    </location>
</feature>
<keyword evidence="8" id="KW-0509">mRNA transport</keyword>
<evidence type="ECO:0000256" key="7">
    <source>
        <dbReference type="ARBA" id="ARBA00022786"/>
    </source>
</evidence>
<evidence type="ECO:0000256" key="3">
    <source>
        <dbReference type="ARBA" id="ARBA00004906"/>
    </source>
</evidence>
<comment type="pathway">
    <text evidence="3">Protein modification; protein ubiquitination.</text>
</comment>
<evidence type="ECO:0000256" key="9">
    <source>
        <dbReference type="ARBA" id="ARBA00023242"/>
    </source>
</evidence>
<feature type="compositionally biased region" description="Low complexity" evidence="12">
    <location>
        <begin position="1813"/>
        <end position="1824"/>
    </location>
</feature>
<proteinExistence type="inferred from homology"/>
<dbReference type="EC" id="2.3.2.26" evidence="4"/>
<dbReference type="EMBL" id="AYKW01000006">
    <property type="protein sequence ID" value="PIL33858.1"/>
    <property type="molecule type" value="Genomic_DNA"/>
</dbReference>
<feature type="region of interest" description="Disordered" evidence="12">
    <location>
        <begin position="1003"/>
        <end position="1069"/>
    </location>
</feature>
<dbReference type="PANTHER" id="PTHR11254:SF67">
    <property type="entry name" value="E3 UBIQUITIN-PROTEIN LIGASE HUWE1"/>
    <property type="match status" value="1"/>
</dbReference>
<feature type="domain" description="UBA" evidence="13">
    <location>
        <begin position="1327"/>
        <end position="1367"/>
    </location>
</feature>
<dbReference type="InterPro" id="IPR015940">
    <property type="entry name" value="UBA"/>
</dbReference>
<feature type="region of interest" description="Disordered" evidence="12">
    <location>
        <begin position="1439"/>
        <end position="1491"/>
    </location>
</feature>
<dbReference type="PROSITE" id="PS50030">
    <property type="entry name" value="UBA"/>
    <property type="match status" value="1"/>
</dbReference>
<dbReference type="InterPro" id="IPR035983">
    <property type="entry name" value="Hect_E3_ubiquitin_ligase"/>
</dbReference>
<evidence type="ECO:0000256" key="8">
    <source>
        <dbReference type="ARBA" id="ARBA00022816"/>
    </source>
</evidence>
<comment type="subcellular location">
    <subcellularLocation>
        <location evidence="2">Nucleus</location>
    </subcellularLocation>
</comment>
<dbReference type="Gene3D" id="3.90.1750.10">
    <property type="entry name" value="Hect, E3 ligase catalytic domains"/>
    <property type="match status" value="1"/>
</dbReference>
<evidence type="ECO:0000313" key="15">
    <source>
        <dbReference type="EMBL" id="PIL33858.1"/>
    </source>
</evidence>
<feature type="compositionally biased region" description="Acidic residues" evidence="12">
    <location>
        <begin position="2148"/>
        <end position="2169"/>
    </location>
</feature>
<feature type="compositionally biased region" description="Acidic residues" evidence="12">
    <location>
        <begin position="2194"/>
        <end position="2281"/>
    </location>
</feature>
<dbReference type="Pfam" id="PF22562">
    <property type="entry name" value="UBA_7"/>
    <property type="match status" value="1"/>
</dbReference>
<evidence type="ECO:0000259" key="13">
    <source>
        <dbReference type="PROSITE" id="PS50030"/>
    </source>
</evidence>
<dbReference type="GO" id="GO:0005634">
    <property type="term" value="C:nucleus"/>
    <property type="evidence" value="ECO:0007669"/>
    <property type="project" value="UniProtKB-SubCell"/>
</dbReference>
<dbReference type="FunFam" id="3.30.2410.10:FF:000004">
    <property type="entry name" value="E3 ubiquitin-protein ligase HUWE1, variant"/>
    <property type="match status" value="1"/>
</dbReference>
<dbReference type="Gene3D" id="3.30.2160.10">
    <property type="entry name" value="Hect, E3 ligase catalytic domain"/>
    <property type="match status" value="1"/>
</dbReference>
<evidence type="ECO:0000313" key="16">
    <source>
        <dbReference type="Proteomes" id="UP000230002"/>
    </source>
</evidence>
<comment type="catalytic activity">
    <reaction evidence="1">
        <text>S-ubiquitinyl-[E2 ubiquitin-conjugating enzyme]-L-cysteine + [acceptor protein]-L-lysine = [E2 ubiquitin-conjugating enzyme]-L-cysteine + N(6)-ubiquitinyl-[acceptor protein]-L-lysine.</text>
        <dbReference type="EC" id="2.3.2.26"/>
    </reaction>
</comment>
<feature type="compositionally biased region" description="Low complexity" evidence="12">
    <location>
        <begin position="2824"/>
        <end position="2841"/>
    </location>
</feature>
<dbReference type="Pfam" id="PF06025">
    <property type="entry name" value="DUF913"/>
    <property type="match status" value="1"/>
</dbReference>
<organism evidence="15 16">
    <name type="scientific">Ganoderma sinense ZZ0214-1</name>
    <dbReference type="NCBI Taxonomy" id="1077348"/>
    <lineage>
        <taxon>Eukaryota</taxon>
        <taxon>Fungi</taxon>
        <taxon>Dikarya</taxon>
        <taxon>Basidiomycota</taxon>
        <taxon>Agaricomycotina</taxon>
        <taxon>Agaricomycetes</taxon>
        <taxon>Polyporales</taxon>
        <taxon>Polyporaceae</taxon>
        <taxon>Ganoderma</taxon>
    </lineage>
</organism>
<keyword evidence="7 11" id="KW-0833">Ubl conjugation pathway</keyword>
<accession>A0A2G8SJY6</accession>
<dbReference type="FunFam" id="3.90.1750.10:FF:000003">
    <property type="entry name" value="E3 ubiquitin-protein ligase UPL1"/>
    <property type="match status" value="1"/>
</dbReference>
<dbReference type="Gene3D" id="1.10.8.10">
    <property type="entry name" value="DNA helicase RuvA subunit, C-terminal domain"/>
    <property type="match status" value="1"/>
</dbReference>
<gene>
    <name evidence="15" type="ORF">GSI_03564</name>
</gene>
<dbReference type="InterPro" id="IPR025527">
    <property type="entry name" value="HUWE1/Rev1_UBM"/>
</dbReference>
<dbReference type="SUPFAM" id="SSF48371">
    <property type="entry name" value="ARM repeat"/>
    <property type="match status" value="1"/>
</dbReference>
<dbReference type="InterPro" id="IPR010309">
    <property type="entry name" value="E3_Ub_ligase_DUF908"/>
</dbReference>
<dbReference type="InterPro" id="IPR016024">
    <property type="entry name" value="ARM-type_fold"/>
</dbReference>
<dbReference type="FunFam" id="3.30.2160.10:FF:000001">
    <property type="entry name" value="E3 ubiquitin-protein ligase NEDD4-like"/>
    <property type="match status" value="1"/>
</dbReference>
<dbReference type="STRING" id="1077348.A0A2G8SJY6"/>
<dbReference type="GO" id="GO:0051028">
    <property type="term" value="P:mRNA transport"/>
    <property type="evidence" value="ECO:0007669"/>
    <property type="project" value="UniProtKB-KW"/>
</dbReference>
<dbReference type="GO" id="GO:0005737">
    <property type="term" value="C:cytoplasm"/>
    <property type="evidence" value="ECO:0007669"/>
    <property type="project" value="TreeGrafter"/>
</dbReference>
<evidence type="ECO:0000256" key="1">
    <source>
        <dbReference type="ARBA" id="ARBA00000885"/>
    </source>
</evidence>
<dbReference type="Proteomes" id="UP000230002">
    <property type="component" value="Unassembled WGS sequence"/>
</dbReference>
<feature type="region of interest" description="Disordered" evidence="12">
    <location>
        <begin position="1365"/>
        <end position="1402"/>
    </location>
</feature>
<dbReference type="InterPro" id="IPR000569">
    <property type="entry name" value="HECT_dom"/>
</dbReference>
<dbReference type="SUPFAM" id="SSF46934">
    <property type="entry name" value="UBA-like"/>
    <property type="match status" value="1"/>
</dbReference>
<reference evidence="15 16" key="1">
    <citation type="journal article" date="2015" name="Sci. Rep.">
        <title>Chromosome-level genome map provides insights into diverse defense mechanisms in the medicinal fungus Ganoderma sinense.</title>
        <authorList>
            <person name="Zhu Y."/>
            <person name="Xu J."/>
            <person name="Sun C."/>
            <person name="Zhou S."/>
            <person name="Xu H."/>
            <person name="Nelson D.R."/>
            <person name="Qian J."/>
            <person name="Song J."/>
            <person name="Luo H."/>
            <person name="Xiang L."/>
            <person name="Li Y."/>
            <person name="Xu Z."/>
            <person name="Ji A."/>
            <person name="Wang L."/>
            <person name="Lu S."/>
            <person name="Hayward A."/>
            <person name="Sun W."/>
            <person name="Li X."/>
            <person name="Schwartz D.C."/>
            <person name="Wang Y."/>
            <person name="Chen S."/>
        </authorList>
    </citation>
    <scope>NUCLEOTIDE SEQUENCE [LARGE SCALE GENOMIC DNA]</scope>
    <source>
        <strain evidence="15 16">ZZ0214-1</strain>
    </source>
</reference>
<feature type="region of interest" description="Disordered" evidence="12">
    <location>
        <begin position="2134"/>
        <end position="2310"/>
    </location>
</feature>
<evidence type="ECO:0000256" key="5">
    <source>
        <dbReference type="ARBA" id="ARBA00022448"/>
    </source>
</evidence>
<dbReference type="SMART" id="SM00165">
    <property type="entry name" value="UBA"/>
    <property type="match status" value="1"/>
</dbReference>
<feature type="region of interest" description="Disordered" evidence="12">
    <location>
        <begin position="2562"/>
        <end position="2672"/>
    </location>
</feature>
<feature type="domain" description="HECT" evidence="14">
    <location>
        <begin position="3420"/>
        <end position="3755"/>
    </location>
</feature>
<dbReference type="GO" id="GO:0000209">
    <property type="term" value="P:protein polyubiquitination"/>
    <property type="evidence" value="ECO:0007669"/>
    <property type="project" value="TreeGrafter"/>
</dbReference>
<feature type="compositionally biased region" description="Low complexity" evidence="12">
    <location>
        <begin position="2609"/>
        <end position="2629"/>
    </location>
</feature>
<dbReference type="UniPathway" id="UPA00143"/>
<evidence type="ECO:0000256" key="12">
    <source>
        <dbReference type="SAM" id="MobiDB-lite"/>
    </source>
</evidence>
<dbReference type="SUPFAM" id="SSF56204">
    <property type="entry name" value="Hect, E3 ligase catalytic domain"/>
    <property type="match status" value="1"/>
</dbReference>
<dbReference type="OrthoDB" id="8068875at2759"/>
<comment type="caution">
    <text evidence="15">The sequence shown here is derived from an EMBL/GenBank/DDBJ whole genome shotgun (WGS) entry which is preliminary data.</text>
</comment>
<dbReference type="Pfam" id="PF14377">
    <property type="entry name" value="UBM"/>
    <property type="match status" value="3"/>
</dbReference>
<feature type="compositionally biased region" description="Low complexity" evidence="12">
    <location>
        <begin position="1836"/>
        <end position="1846"/>
    </location>
</feature>
<keyword evidence="16" id="KW-1185">Reference proteome</keyword>
<keyword evidence="5" id="KW-0813">Transport</keyword>
<dbReference type="Pfam" id="PF00632">
    <property type="entry name" value="HECT"/>
    <property type="match status" value="1"/>
</dbReference>
<feature type="compositionally biased region" description="Low complexity" evidence="12">
    <location>
        <begin position="3100"/>
        <end position="3109"/>
    </location>
</feature>
<dbReference type="InterPro" id="IPR010314">
    <property type="entry name" value="E3_Ub_ligase_DUF913"/>
</dbReference>
<feature type="region of interest" description="Disordered" evidence="12">
    <location>
        <begin position="1871"/>
        <end position="1915"/>
    </location>
</feature>
<feature type="compositionally biased region" description="Low complexity" evidence="12">
    <location>
        <begin position="2647"/>
        <end position="2660"/>
    </location>
</feature>
<feature type="region of interest" description="Disordered" evidence="12">
    <location>
        <begin position="3053"/>
        <end position="3117"/>
    </location>
</feature>
<dbReference type="CDD" id="cd14297">
    <property type="entry name" value="UBA2_spUBP14_like"/>
    <property type="match status" value="1"/>
</dbReference>
<feature type="region of interest" description="Disordered" evidence="12">
    <location>
        <begin position="2815"/>
        <end position="2845"/>
    </location>
</feature>
<evidence type="ECO:0000256" key="6">
    <source>
        <dbReference type="ARBA" id="ARBA00022679"/>
    </source>
</evidence>
<dbReference type="InterPro" id="IPR009060">
    <property type="entry name" value="UBA-like_sf"/>
</dbReference>
<feature type="compositionally biased region" description="Acidic residues" evidence="12">
    <location>
        <begin position="1387"/>
        <end position="1401"/>
    </location>
</feature>
<sequence length="3755" mass="410778">MSIHPPPKQLPQVAELINKLLDTPNDDLHEVLAEIESWKWPRSDLNAWIKVLNKFDGILEEAIRDYDIDNLQVNVFTPLTKKTVCEILRFERLLLENSTNRKTFNSYDRLNSFMFSSDLDILILALNLLLRPAQQYSSQPAVSHALSISTPRLTSLAKRWPNLREYDINLVDLGTEKGRAQVEALPTEAREVNFVFYRQAASNATGKDEKKETGTEGDVFGSAVQTPRKPSSAAAASAPASTSSGAVTIHIDNKTIESKSAMDILADTIEAHNVPDNEKFELLMRIRGAQALTNAHSGDREKLVVVRLLATAIFGHTHSDSQAQSSLFLYEPDLITHIAELLQLDRGVDIQVQTGAVAALDAMSRYRSKIQDVLTAVNAGVNHGILMALLRKTVSDIAQPTSTLPQAFVEALFSFITFLATHASGGNMIVGAGLVPILIQAIENRLPNRLYLVSKTMQLLDNVLYGYTNAFTLFCNARGVEILVDRIEHEVNFDIEEHAVEDTPDGLVASYGMSPLLSLLTRRLTCSTGKLSVARTAVLKHTLRSVHRMMQSSGTAEGLRGLLDSSLLKSVKKIMQHRAIFGPSALALAINIMAIFVHNEPTCLPVIQEAGLPEVFYGIIEKGLEPVIEVIQSLPNALGALCLNQAGQDQLTARPDTIPSLFSIFTSEDHQRVLQEKENAVLIGTSVEELIRHHPTLKDKVFSAIKTTMARIEELGTSYIVPDDIKLWYRLQPQTPTPAPAAADGAEETVAMEVDPVAPSSEPAASRSEPQPSAEQSSHRDDFWGRSHDNIIISYIDVFGKFLEGFFQHVPHCRDFVADTEGLDRLAKLTTLPCLPYDFANSVASDSLVQVVRTMAEAATTETLTYLVKLVQDSLEDCKDFWETMDEQPKLMNMIEFSSGEEEEKANAKFRKLITLHTRTSLLSDIYATAGYSHGRATQTLLQSLLTRSPNPLQDLGALHRACVWENIVLKIVLSSRGIDFTPSHDLLSSLLGSTNAAVQELTSSTTSGRANASSPSTANGASSSTGAANGAAPVSAANGPAPTEPSTSTTTPHAAAKKEDQPRDKNAKSLKHLVSQIPSALAPFFQSIVRLFQTRRSSDTSQKQKIKEAAGIIAEVLVKHLEQKPFSDKLALFAYYTSMLNATAILLVDERPSQKTLHTMLLVAFVRLGGLDALFGLCREFVNSIEMISKVNAEQRTEATKQELSHAFTGLRVALGLIQPLISARPLFESAQTPLALTTDKKDTDADYFEPHNFLVRMRATSLPVVRSIWEAEWLPSAPIGVSKLVVHIVMELLNAENEEIKDVQTSASILGGGAIGIPRIPAMATPDENGIRQLTDMGFPRSAAERALVRTRNNVNAATELLLSHPYPFPPDPDPVPEAAPIPAEDGDEDDEGDGEGEGEAAAVVAAAGGQEDAIQADAPEAGPTVVGDVPADAHEDAPAQAATGGTSETATEEATEEAMGDGASTTADQEASVVPAVEEPPAPPGKTSEEWAKELNAAREPLKEGIGRRVLGLVDEHSSLVFDVQKVFIGPSSEYRTQAVKALIDDIQAFSQSAYDVQEQPLSVRCHLLALVLGEPTSPAAQMQEKEAENLMNVLVSLLLSNPGEGGQPTIPKWLPAQLLVIESLLVLGDSPRSVTLPKEDEPINREPIAQGPRYAEARTTLFEFSMRLLGVPTLPKDELISVLRLIVLLTRDGNIAEAFVKRNGVSSLFQYLRVSSGTQSATGIQSYIAIIVRHVVENQNTLQHVMRQEVKRFFSHPRTRVVDIGAFVSGCNSAALRDPQAFVKVTEDLCQLSQPYSSMKMISLKRETTPSPASQSATSSGDKTNEMQVDEPQSQPASSAPADSTEGLIHYLIGELMKTVKTDIALESSTGPAPGDTPKPPSSDTPVSSESRAEGAPSATEPEPKAPQEPPDYTYPCFIMQVLTELLFSYESCKIAFLSYTPKKRNQTPAKDSGVKHRTAAIQFLLSDLMTFGTINPQPPSEARKQITLCNWAMSVIVALCVDTMTMQDIKDVPTDLVSVRKFVLEAVSRALKDLPSSDSPEARYSRLLALSDLCHRLLTVRFNASGKKAGDEAPTHVAKIMLEKNFVATLTNVLSEVDLNYPNIRNVVSSVLRPLEHLTKIAMKMSRVSDKNKELVEEKVETSESDVSEEDEEGEDETEGPENEEASHVYRNSSLGLFGGEMEDVHYGDEDDMDEEGEDDEDDDVEMDFGDETGSEDTSATDEEDVEEDLEDGTGESEEGWHDEEDEDEEGLVENEGEPVEEEADEEEEDEGEEVMWQDIAVGEGDADEGADEGDEDEAGDMPMAPMDMDDEGDVISEGEEFADELGLIDEVHNAPNLLNFAANFANALGGTFAAGLGGVPDGEPVVWTGAVRSTRRRGAGDDDLEIFGRPRNPPPPSGENVTHPLLLDPATHAARSAQARSSRRGNRGLLAGAGIDLPPGLDQALGEGATQLLQQMLIHGRTLGHEALHINVPAGILGTFQRNGRAGAISASIRLERAPRPTDGRSEGRSLEPLLTVQRWAEEAKMLHGKFEQTRLTKLHNHVILTLLPAAVEAHKKAKEAEEREQERIREEQARAAEEAAKKEQEAVEAAEKAKREEEARAAEVATQAAAEAEANAAAAQEASVTADTDVEMADESSTSPAAPAPENGPENAESSAHQEDAPAPAQERITVLIHGEPVDITDTGIDPTFLEALPDEMREEVLNQHVRDQRAAQLERPADSQISAEFLDALPPDIRAEIIQQEAAERAQRTRVEQAAQQGGPIEIDPADFIASLDPQLRQVVLMDSDDVFIQSLPSHMIAEANIHREHGRPARPRHVAPGQAPAPGAPHQASQAAKVPQPRDAIQLLDKSALAALVRLLFYPHILKKNLLYKVLVNLCENAKSRTDLFNLLLSILQDGSGDLASIDKSFAQMSVRHSKPTAPQTPKAIGKQRVSTDYFGSLSLPQNDVVPELIVQRCLESLTYIVSSNELSSLFFLTEHELPIGLRRSSSKKGKGKEKQAPQTHYPIVLLLSLLDRPSILRTPSIVESVVGLLATVTRPLASLKDIKKTENAESSTTGTSSAPSAQPPATTQPVADTQPAEGTDVAAPAPPSAQAPAPSTAQPGAPPKPPATVEEKVLLANPPHIPHHVLRLIVNVLTAGECSGRTFMQSLSLIQHLSYIPDAREVVASELRSRAQEFGQSLYTALDELAIALRDADAQPDALATTIAAKFSSASSDQAKLLRVLKTIDYMYSPKTSGNSTEADIEKVQGIYESFRFSTLWRRLGDCLSIIEEKPEMEHIATVLLPLIESLMVVCKYVGPKTTSGAAVRALRASTSPRSPTSARESMEDLFVTFTDAHRKVLNLMVRNNPSLMSGSFSLLVHNPRVLDFDNKRNYFNQQLHRRPHNREHHGTLQLNVRRQRVFEDSFQYLQRKTGEQIKYGKLSVRFYDEEGVDAGGVTREWFQILARQMFDPNYALFQPCAADKLTYQPNRASWVNPEHLSFFKFVGRVIGKAIYDGRLLDAYFARSLYRQLLCKQVDYKDVEWVDPEYYNSLCWILENDPSPLDLNFSVEADEFGVTKLVELKEGGATIPVTQENRKEFVQLSANYRLYSSIKEQIESLLAGFYEIIPKDLVSIFNEQELELLISGTPDIDVDEWRSATEYNGYTSSDPVIVWFWRALKSFNREERAKVLSFATGTSRVPLGGFVELQGVQGTQRFSIHKAYGDTDRLPQAHTCFNQIDLPQYSSYEMLRQQLLLAINEGGEGFGFA</sequence>
<feature type="region of interest" description="Disordered" evidence="12">
    <location>
        <begin position="755"/>
        <end position="782"/>
    </location>
</feature>
<evidence type="ECO:0000256" key="2">
    <source>
        <dbReference type="ARBA" id="ARBA00004123"/>
    </source>
</evidence>
<dbReference type="InterPro" id="IPR050409">
    <property type="entry name" value="E3_ubiq-protein_ligase"/>
</dbReference>
<feature type="compositionally biased region" description="Pro residues" evidence="12">
    <location>
        <begin position="1369"/>
        <end position="1382"/>
    </location>
</feature>
<feature type="active site" description="Glycyl thioester intermediate" evidence="11">
    <location>
        <position position="3722"/>
    </location>
</feature>
<dbReference type="Gene3D" id="3.30.2410.10">
    <property type="entry name" value="Hect, E3 ligase catalytic domain"/>
    <property type="match status" value="1"/>
</dbReference>
<dbReference type="CDD" id="cd00078">
    <property type="entry name" value="HECTc"/>
    <property type="match status" value="1"/>
</dbReference>
<evidence type="ECO:0000256" key="10">
    <source>
        <dbReference type="ARBA" id="ARBA00034494"/>
    </source>
</evidence>
<dbReference type="SMART" id="SM00119">
    <property type="entry name" value="HECTc"/>
    <property type="match status" value="1"/>
</dbReference>
<dbReference type="Gene3D" id="1.25.10.10">
    <property type="entry name" value="Leucine-rich Repeat Variant"/>
    <property type="match status" value="1"/>
</dbReference>
<protein>
    <recommendedName>
        <fullName evidence="4">HECT-type E3 ubiquitin transferase</fullName>
        <ecNumber evidence="4">2.3.2.26</ecNumber>
    </recommendedName>
</protein>
<keyword evidence="6" id="KW-0808">Transferase</keyword>
<feature type="compositionally biased region" description="Basic and acidic residues" evidence="12">
    <location>
        <begin position="2562"/>
        <end position="2608"/>
    </location>
</feature>
<dbReference type="InterPro" id="IPR011989">
    <property type="entry name" value="ARM-like"/>
</dbReference>